<dbReference type="Proteomes" id="UP000237350">
    <property type="component" value="Unassembled WGS sequence"/>
</dbReference>
<dbReference type="EMBL" id="LPWH01000060">
    <property type="protein sequence ID" value="POR02475.1"/>
    <property type="molecule type" value="Genomic_DNA"/>
</dbReference>
<gene>
    <name evidence="1" type="ORF">AU468_06275</name>
</gene>
<organism evidence="1 2">
    <name type="scientific">Alkalispirochaeta sphaeroplastigenens</name>
    <dbReference type="NCBI Taxonomy" id="1187066"/>
    <lineage>
        <taxon>Bacteria</taxon>
        <taxon>Pseudomonadati</taxon>
        <taxon>Spirochaetota</taxon>
        <taxon>Spirochaetia</taxon>
        <taxon>Spirochaetales</taxon>
        <taxon>Spirochaetaceae</taxon>
        <taxon>Alkalispirochaeta</taxon>
    </lineage>
</organism>
<keyword evidence="2" id="KW-1185">Reference proteome</keyword>
<evidence type="ECO:0000313" key="2">
    <source>
        <dbReference type="Proteomes" id="UP000237350"/>
    </source>
</evidence>
<accession>A0A2S4JSH7</accession>
<evidence type="ECO:0000313" key="1">
    <source>
        <dbReference type="EMBL" id="POR02475.1"/>
    </source>
</evidence>
<sequence length="120" mass="13559">MMEKARVLQDAIKCSLTGDVSVVLSKNCNDFSRCRVFKLSGGAYFDNLSALFIGESTRFFFFTAFAPISQICFPSRIRAWMNTQSITERSYTGSFFNAIVNRFAYGGVCQERSHLNYATL</sequence>
<comment type="caution">
    <text evidence="1">The sequence shown here is derived from an EMBL/GenBank/DDBJ whole genome shotgun (WGS) entry which is preliminary data.</text>
</comment>
<name>A0A2S4JSH7_9SPIO</name>
<protein>
    <submittedName>
        <fullName evidence="1">Uncharacterized protein</fullName>
    </submittedName>
</protein>
<reference evidence="2" key="1">
    <citation type="submission" date="2015-12" db="EMBL/GenBank/DDBJ databases">
        <authorList>
            <person name="Lodha T.D."/>
            <person name="Chintalapati S."/>
            <person name="Chintalapati V.R."/>
            <person name="Sravanthi T."/>
        </authorList>
    </citation>
    <scope>NUCLEOTIDE SEQUENCE [LARGE SCALE GENOMIC DNA]</scope>
    <source>
        <strain evidence="2">JC133</strain>
    </source>
</reference>
<dbReference type="AlphaFoldDB" id="A0A2S4JSH7"/>
<proteinExistence type="predicted"/>